<sequence length="242" mass="27706">MSTAVAKQTNLPSSSLERLSTWSFHNLIEIDMAWVDDVKCIIPSNELLQLQKLERMTVYNCRNVEEVFEVEAMEGTNSEESQTLVQIPNLTQMELKGLDRLKYIWKSSHHERTVLLEFPNLTTLFIVGCKSLEHVFTSSMVGSLQQLQDLHILLCSNMEVIVKEEEERECDAKVKQTVMFPCLKSLKLERLFSLKAFWSGNDDFPFPSLHTLEITQCPKLTVFTKGGISILELKDGMLFGKN</sequence>
<comment type="caution">
    <text evidence="1">The sequence shown here is derived from an EMBL/GenBank/DDBJ whole genome shotgun (WGS) entry which is preliminary data.</text>
</comment>
<accession>A0ACB9HPE6</accession>
<evidence type="ECO:0000313" key="2">
    <source>
        <dbReference type="Proteomes" id="UP001056120"/>
    </source>
</evidence>
<keyword evidence="2" id="KW-1185">Reference proteome</keyword>
<gene>
    <name evidence="1" type="ORF">L1987_32429</name>
</gene>
<dbReference type="Proteomes" id="UP001056120">
    <property type="component" value="Linkage Group LG11"/>
</dbReference>
<reference evidence="1 2" key="2">
    <citation type="journal article" date="2022" name="Mol. Ecol. Resour.">
        <title>The genomes of chicory, endive, great burdock and yacon provide insights into Asteraceae paleo-polyploidization history and plant inulin production.</title>
        <authorList>
            <person name="Fan W."/>
            <person name="Wang S."/>
            <person name="Wang H."/>
            <person name="Wang A."/>
            <person name="Jiang F."/>
            <person name="Liu H."/>
            <person name="Zhao H."/>
            <person name="Xu D."/>
            <person name="Zhang Y."/>
        </authorList>
    </citation>
    <scope>NUCLEOTIDE SEQUENCE [LARGE SCALE GENOMIC DNA]</scope>
    <source>
        <strain evidence="2">cv. Yunnan</strain>
        <tissue evidence="1">Leaves</tissue>
    </source>
</reference>
<dbReference type="EMBL" id="CM042028">
    <property type="protein sequence ID" value="KAI3797176.1"/>
    <property type="molecule type" value="Genomic_DNA"/>
</dbReference>
<evidence type="ECO:0000313" key="1">
    <source>
        <dbReference type="EMBL" id="KAI3797176.1"/>
    </source>
</evidence>
<reference evidence="2" key="1">
    <citation type="journal article" date="2022" name="Mol. Ecol. Resour.">
        <title>The genomes of chicory, endive, great burdock and yacon provide insights into Asteraceae palaeo-polyploidization history and plant inulin production.</title>
        <authorList>
            <person name="Fan W."/>
            <person name="Wang S."/>
            <person name="Wang H."/>
            <person name="Wang A."/>
            <person name="Jiang F."/>
            <person name="Liu H."/>
            <person name="Zhao H."/>
            <person name="Xu D."/>
            <person name="Zhang Y."/>
        </authorList>
    </citation>
    <scope>NUCLEOTIDE SEQUENCE [LARGE SCALE GENOMIC DNA]</scope>
    <source>
        <strain evidence="2">cv. Yunnan</strain>
    </source>
</reference>
<organism evidence="1 2">
    <name type="scientific">Smallanthus sonchifolius</name>
    <dbReference type="NCBI Taxonomy" id="185202"/>
    <lineage>
        <taxon>Eukaryota</taxon>
        <taxon>Viridiplantae</taxon>
        <taxon>Streptophyta</taxon>
        <taxon>Embryophyta</taxon>
        <taxon>Tracheophyta</taxon>
        <taxon>Spermatophyta</taxon>
        <taxon>Magnoliopsida</taxon>
        <taxon>eudicotyledons</taxon>
        <taxon>Gunneridae</taxon>
        <taxon>Pentapetalae</taxon>
        <taxon>asterids</taxon>
        <taxon>campanulids</taxon>
        <taxon>Asterales</taxon>
        <taxon>Asteraceae</taxon>
        <taxon>Asteroideae</taxon>
        <taxon>Heliantheae alliance</taxon>
        <taxon>Millerieae</taxon>
        <taxon>Smallanthus</taxon>
    </lineage>
</organism>
<name>A0ACB9HPE6_9ASTR</name>
<proteinExistence type="predicted"/>
<protein>
    <submittedName>
        <fullName evidence="1">Uncharacterized protein</fullName>
    </submittedName>
</protein>